<evidence type="ECO:0000256" key="9">
    <source>
        <dbReference type="SAM" id="Phobius"/>
    </source>
</evidence>
<feature type="domain" description="Threonine/serine exporter-like N-terminal" evidence="10">
    <location>
        <begin position="28"/>
        <end position="271"/>
    </location>
</feature>
<sequence>MLRNRSHAAGRHATEPDRQRRSARVLGLALDAGELLLADGQGTEDVEAAMRTVARTYGLDGEPQVTFTMISISHRPSADHGAMILDRTVWRRAPNYTRLSATYTFVTQVAEGRLGLEQARRRLAAIRRRSPPYPGWLISLVAGSLAASATVLVGGSADTKAALTFSAAFVASFIGDRLAGMFYDRGVPEFYQYAVAAAPASVVGVVLALAGAGLRGSQVITGGLFALLPGRALVAAVQDGLTGFYLTAAARLVELLYLITGVILGVLAVLPIGQLLGAHLRPEDPLVRSSAPALQLLAAAGLTISLAVLLQTPRHTLLFVTLNGAVAWTVFGVLTRQVDMSPIAATGIAAATAALFAHTVSRQQKLQPLPHISAALGPLLPGSLTYTGVLAFIQGRPADGLGDLSRAAAIALALAIGVSIGGEITRQLRRVPSLHRLAAERTRGY</sequence>
<evidence type="ECO:0000256" key="4">
    <source>
        <dbReference type="ARBA" id="ARBA00022692"/>
    </source>
</evidence>
<evidence type="ECO:0000256" key="7">
    <source>
        <dbReference type="ARBA" id="ARBA00034125"/>
    </source>
</evidence>
<dbReference type="PANTHER" id="PTHR34390:SF1">
    <property type="entry name" value="SUCCINATE TRANSPORTER SUBUNIT YJJB-RELATED"/>
    <property type="match status" value="1"/>
</dbReference>
<feature type="domain" description="Threonine/Serine exporter ThrE" evidence="11">
    <location>
        <begin position="296"/>
        <end position="420"/>
    </location>
</feature>
<feature type="transmembrane region" description="Helical" evidence="9">
    <location>
        <begin position="340"/>
        <end position="360"/>
    </location>
</feature>
<feature type="transmembrane region" description="Helical" evidence="9">
    <location>
        <begin position="191"/>
        <end position="212"/>
    </location>
</feature>
<feature type="transmembrane region" description="Helical" evidence="9">
    <location>
        <begin position="224"/>
        <end position="248"/>
    </location>
</feature>
<dbReference type="RefSeq" id="WP_345709476.1">
    <property type="nucleotide sequence ID" value="NZ_BAABKV010000001.1"/>
</dbReference>
<evidence type="ECO:0000259" key="11">
    <source>
        <dbReference type="Pfam" id="PF12821"/>
    </source>
</evidence>
<dbReference type="PANTHER" id="PTHR34390">
    <property type="entry name" value="UPF0442 PROTEIN YJJB-RELATED"/>
    <property type="match status" value="1"/>
</dbReference>
<evidence type="ECO:0000256" key="6">
    <source>
        <dbReference type="ARBA" id="ARBA00023136"/>
    </source>
</evidence>
<comment type="caution">
    <text evidence="12">The sequence shown here is derived from an EMBL/GenBank/DDBJ whole genome shotgun (WGS) entry which is preliminary data.</text>
</comment>
<evidence type="ECO:0000256" key="5">
    <source>
        <dbReference type="ARBA" id="ARBA00022989"/>
    </source>
</evidence>
<keyword evidence="5 9" id="KW-1133">Transmembrane helix</keyword>
<dbReference type="InterPro" id="IPR010619">
    <property type="entry name" value="ThrE-like_N"/>
</dbReference>
<feature type="transmembrane region" description="Helical" evidence="9">
    <location>
        <begin position="405"/>
        <end position="424"/>
    </location>
</feature>
<organism evidence="12 13">
    <name type="scientific">Kitasatospora paranensis</name>
    <dbReference type="NCBI Taxonomy" id="258053"/>
    <lineage>
        <taxon>Bacteria</taxon>
        <taxon>Bacillati</taxon>
        <taxon>Actinomycetota</taxon>
        <taxon>Actinomycetes</taxon>
        <taxon>Kitasatosporales</taxon>
        <taxon>Streptomycetaceae</taxon>
        <taxon>Kitasatospora</taxon>
    </lineage>
</organism>
<name>A0ABW2G6U8_9ACTN</name>
<feature type="transmembrane region" description="Helical" evidence="9">
    <location>
        <begin position="161"/>
        <end position="179"/>
    </location>
</feature>
<dbReference type="EMBL" id="JBHTAJ010000168">
    <property type="protein sequence ID" value="MFC7185256.1"/>
    <property type="molecule type" value="Genomic_DNA"/>
</dbReference>
<feature type="transmembrane region" description="Helical" evidence="9">
    <location>
        <begin position="317"/>
        <end position="334"/>
    </location>
</feature>
<dbReference type="Pfam" id="PF06738">
    <property type="entry name" value="ThrE"/>
    <property type="match status" value="1"/>
</dbReference>
<evidence type="ECO:0000256" key="2">
    <source>
        <dbReference type="ARBA" id="ARBA00022475"/>
    </source>
</evidence>
<feature type="transmembrane region" description="Helical" evidence="9">
    <location>
        <begin position="293"/>
        <end position="310"/>
    </location>
</feature>
<evidence type="ECO:0000313" key="12">
    <source>
        <dbReference type="EMBL" id="MFC7185256.1"/>
    </source>
</evidence>
<gene>
    <name evidence="12" type="ORF">ACFQMG_37530</name>
</gene>
<feature type="compositionally biased region" description="Basic residues" evidence="8">
    <location>
        <begin position="1"/>
        <end position="10"/>
    </location>
</feature>
<comment type="similarity">
    <text evidence="7">Belongs to the ThrE exporter (TC 2.A.79) family.</text>
</comment>
<keyword evidence="13" id="KW-1185">Reference proteome</keyword>
<dbReference type="Proteomes" id="UP001596435">
    <property type="component" value="Unassembled WGS sequence"/>
</dbReference>
<keyword evidence="6 9" id="KW-0472">Membrane</keyword>
<protein>
    <submittedName>
        <fullName evidence="12">Threonine/serine exporter ThrE family protein</fullName>
    </submittedName>
</protein>
<dbReference type="InterPro" id="IPR024528">
    <property type="entry name" value="ThrE_2"/>
</dbReference>
<evidence type="ECO:0000313" key="13">
    <source>
        <dbReference type="Proteomes" id="UP001596435"/>
    </source>
</evidence>
<feature type="transmembrane region" description="Helical" evidence="9">
    <location>
        <begin position="255"/>
        <end position="273"/>
    </location>
</feature>
<keyword evidence="3" id="KW-0997">Cell inner membrane</keyword>
<keyword evidence="2" id="KW-1003">Cell membrane</keyword>
<feature type="region of interest" description="Disordered" evidence="8">
    <location>
        <begin position="1"/>
        <end position="20"/>
    </location>
</feature>
<evidence type="ECO:0000259" key="10">
    <source>
        <dbReference type="Pfam" id="PF06738"/>
    </source>
</evidence>
<evidence type="ECO:0000256" key="8">
    <source>
        <dbReference type="SAM" id="MobiDB-lite"/>
    </source>
</evidence>
<keyword evidence="4 9" id="KW-0812">Transmembrane</keyword>
<dbReference type="InterPro" id="IPR050539">
    <property type="entry name" value="ThrE_Dicarb/AminoAcid_Exp"/>
</dbReference>
<feature type="transmembrane region" description="Helical" evidence="9">
    <location>
        <begin position="136"/>
        <end position="155"/>
    </location>
</feature>
<comment type="subcellular location">
    <subcellularLocation>
        <location evidence="1">Cell membrane</location>
        <topology evidence="1">Multi-pass membrane protein</topology>
    </subcellularLocation>
</comment>
<dbReference type="Pfam" id="PF12821">
    <property type="entry name" value="ThrE_2"/>
    <property type="match status" value="1"/>
</dbReference>
<evidence type="ECO:0000256" key="3">
    <source>
        <dbReference type="ARBA" id="ARBA00022519"/>
    </source>
</evidence>
<reference evidence="13" key="1">
    <citation type="journal article" date="2019" name="Int. J. Syst. Evol. Microbiol.">
        <title>The Global Catalogue of Microorganisms (GCM) 10K type strain sequencing project: providing services to taxonomists for standard genome sequencing and annotation.</title>
        <authorList>
            <consortium name="The Broad Institute Genomics Platform"/>
            <consortium name="The Broad Institute Genome Sequencing Center for Infectious Disease"/>
            <person name="Wu L."/>
            <person name="Ma J."/>
        </authorList>
    </citation>
    <scope>NUCLEOTIDE SEQUENCE [LARGE SCALE GENOMIC DNA]</scope>
    <source>
        <strain evidence="13">CGMCC 1.12859</strain>
    </source>
</reference>
<feature type="transmembrane region" description="Helical" evidence="9">
    <location>
        <begin position="372"/>
        <end position="393"/>
    </location>
</feature>
<accession>A0ABW2G6U8</accession>
<evidence type="ECO:0000256" key="1">
    <source>
        <dbReference type="ARBA" id="ARBA00004651"/>
    </source>
</evidence>
<proteinExistence type="inferred from homology"/>